<keyword evidence="2" id="KW-1185">Reference proteome</keyword>
<evidence type="ECO:0000313" key="2">
    <source>
        <dbReference type="Proteomes" id="UP000607653"/>
    </source>
</evidence>
<protein>
    <submittedName>
        <fullName evidence="1">Uncharacterized protein</fullName>
    </submittedName>
</protein>
<evidence type="ECO:0000313" key="1">
    <source>
        <dbReference type="EMBL" id="DAD38721.1"/>
    </source>
</evidence>
<name>A0A822Z4U9_NELNU</name>
<comment type="caution">
    <text evidence="1">The sequence shown here is derived from an EMBL/GenBank/DDBJ whole genome shotgun (WGS) entry which is preliminary data.</text>
</comment>
<reference evidence="1 2" key="1">
    <citation type="journal article" date="2020" name="Mol. Biol. Evol.">
        <title>Distinct Expression and Methylation Patterns for Genes with Different Fates following a Single Whole-Genome Duplication in Flowering Plants.</title>
        <authorList>
            <person name="Shi T."/>
            <person name="Rahmani R.S."/>
            <person name="Gugger P.F."/>
            <person name="Wang M."/>
            <person name="Li H."/>
            <person name="Zhang Y."/>
            <person name="Li Z."/>
            <person name="Wang Q."/>
            <person name="Van de Peer Y."/>
            <person name="Marchal K."/>
            <person name="Chen J."/>
        </authorList>
    </citation>
    <scope>NUCLEOTIDE SEQUENCE [LARGE SCALE GENOMIC DNA]</scope>
    <source>
        <tissue evidence="1">Leaf</tissue>
    </source>
</reference>
<sequence>MWAGLHIKWTIFSRDTTTLFISSVTFAKWSLSLQWLRRSMRVSMVAIIAFLKTCLPIANHRLCKLSSTLKDDDDETVFNAPSFVGITNFNSPLTKNVTKCPQLW</sequence>
<gene>
    <name evidence="1" type="ORF">HUJ06_013043</name>
</gene>
<dbReference type="EMBL" id="DUZY01000005">
    <property type="protein sequence ID" value="DAD38721.1"/>
    <property type="molecule type" value="Genomic_DNA"/>
</dbReference>
<organism evidence="1 2">
    <name type="scientific">Nelumbo nucifera</name>
    <name type="common">Sacred lotus</name>
    <dbReference type="NCBI Taxonomy" id="4432"/>
    <lineage>
        <taxon>Eukaryota</taxon>
        <taxon>Viridiplantae</taxon>
        <taxon>Streptophyta</taxon>
        <taxon>Embryophyta</taxon>
        <taxon>Tracheophyta</taxon>
        <taxon>Spermatophyta</taxon>
        <taxon>Magnoliopsida</taxon>
        <taxon>Proteales</taxon>
        <taxon>Nelumbonaceae</taxon>
        <taxon>Nelumbo</taxon>
    </lineage>
</organism>
<proteinExistence type="predicted"/>
<accession>A0A822Z4U9</accession>
<dbReference type="Proteomes" id="UP000607653">
    <property type="component" value="Unassembled WGS sequence"/>
</dbReference>
<dbReference type="AlphaFoldDB" id="A0A822Z4U9"/>